<keyword evidence="3" id="KW-1185">Reference proteome</keyword>
<feature type="region of interest" description="Disordered" evidence="1">
    <location>
        <begin position="1"/>
        <end position="23"/>
    </location>
</feature>
<comment type="caution">
    <text evidence="2">The sequence shown here is derived from an EMBL/GenBank/DDBJ whole genome shotgun (WGS) entry which is preliminary data.</text>
</comment>
<dbReference type="GeneID" id="63853919"/>
<evidence type="ECO:0000256" key="1">
    <source>
        <dbReference type="SAM" id="MobiDB-lite"/>
    </source>
</evidence>
<dbReference type="OrthoDB" id="10656195at2759"/>
<accession>A0A9P4LBP9</accession>
<gene>
    <name evidence="2" type="ORF">K460DRAFT_403855</name>
</gene>
<dbReference type="AlphaFoldDB" id="A0A9P4LBP9"/>
<dbReference type="RefSeq" id="XP_040791135.1">
    <property type="nucleotide sequence ID" value="XM_040936669.1"/>
</dbReference>
<evidence type="ECO:0000313" key="2">
    <source>
        <dbReference type="EMBL" id="KAF1848572.1"/>
    </source>
</evidence>
<sequence>MLPPLGNLSLPRPQTPPPGPDPSFPLTDRCLLLELPRELRDLIYEHALVHNYGLITAPDYHLADKFFVCNHEGEKLGDENPNQLQHVCHQLYVETRGIIFKVNDLIFKGESRAAERIYGPVSKNIVSGVDHFLMFFLRYGTLRLLSSKRAIVQYERSVNKPADIFNFLADRSLLSTICRQNPDMTVIVRFRYIGTTHLKAAEYFKFTNIYSLLFRGSLVHKSLPLRYPQFVLPMAKFLAQQVVDIHLPANLRLSLMCEKKFSVSGLRQDILRDTESFQLENTTSAQIEDLLAIAKKAFEDGL</sequence>
<dbReference type="Proteomes" id="UP000800039">
    <property type="component" value="Unassembled WGS sequence"/>
</dbReference>
<protein>
    <submittedName>
        <fullName evidence="2">Uncharacterized protein</fullName>
    </submittedName>
</protein>
<dbReference type="EMBL" id="ML976615">
    <property type="protein sequence ID" value="KAF1848572.1"/>
    <property type="molecule type" value="Genomic_DNA"/>
</dbReference>
<organism evidence="2 3">
    <name type="scientific">Cucurbitaria berberidis CBS 394.84</name>
    <dbReference type="NCBI Taxonomy" id="1168544"/>
    <lineage>
        <taxon>Eukaryota</taxon>
        <taxon>Fungi</taxon>
        <taxon>Dikarya</taxon>
        <taxon>Ascomycota</taxon>
        <taxon>Pezizomycotina</taxon>
        <taxon>Dothideomycetes</taxon>
        <taxon>Pleosporomycetidae</taxon>
        <taxon>Pleosporales</taxon>
        <taxon>Pleosporineae</taxon>
        <taxon>Cucurbitariaceae</taxon>
        <taxon>Cucurbitaria</taxon>
    </lineage>
</organism>
<feature type="compositionally biased region" description="Pro residues" evidence="1">
    <location>
        <begin position="13"/>
        <end position="23"/>
    </location>
</feature>
<reference evidence="2" key="1">
    <citation type="submission" date="2020-01" db="EMBL/GenBank/DDBJ databases">
        <authorList>
            <consortium name="DOE Joint Genome Institute"/>
            <person name="Haridas S."/>
            <person name="Albert R."/>
            <person name="Binder M."/>
            <person name="Bloem J."/>
            <person name="Labutti K."/>
            <person name="Salamov A."/>
            <person name="Andreopoulos B."/>
            <person name="Baker S.E."/>
            <person name="Barry K."/>
            <person name="Bills G."/>
            <person name="Bluhm B.H."/>
            <person name="Cannon C."/>
            <person name="Castanera R."/>
            <person name="Culley D.E."/>
            <person name="Daum C."/>
            <person name="Ezra D."/>
            <person name="Gonzalez J.B."/>
            <person name="Henrissat B."/>
            <person name="Kuo A."/>
            <person name="Liang C."/>
            <person name="Lipzen A."/>
            <person name="Lutzoni F."/>
            <person name="Magnuson J."/>
            <person name="Mondo S."/>
            <person name="Nolan M."/>
            <person name="Ohm R."/>
            <person name="Pangilinan J."/>
            <person name="Park H.-J."/>
            <person name="Ramirez L."/>
            <person name="Alfaro M."/>
            <person name="Sun H."/>
            <person name="Tritt A."/>
            <person name="Yoshinaga Y."/>
            <person name="Zwiers L.-H."/>
            <person name="Turgeon B.G."/>
            <person name="Goodwin S.B."/>
            <person name="Spatafora J.W."/>
            <person name="Crous P.W."/>
            <person name="Grigoriev I.V."/>
        </authorList>
    </citation>
    <scope>NUCLEOTIDE SEQUENCE</scope>
    <source>
        <strain evidence="2">CBS 394.84</strain>
    </source>
</reference>
<name>A0A9P4LBP9_9PLEO</name>
<proteinExistence type="predicted"/>
<evidence type="ECO:0000313" key="3">
    <source>
        <dbReference type="Proteomes" id="UP000800039"/>
    </source>
</evidence>